<dbReference type="NCBIfam" id="NF003417">
    <property type="entry name" value="PRK04813.1"/>
    <property type="match status" value="3"/>
</dbReference>
<dbReference type="Gene3D" id="3.40.50.1820">
    <property type="entry name" value="alpha/beta hydrolase"/>
    <property type="match status" value="1"/>
</dbReference>
<dbReference type="NCBIfam" id="TIGR01733">
    <property type="entry name" value="AA-adenyl-dom"/>
    <property type="match status" value="3"/>
</dbReference>
<dbReference type="Gene3D" id="3.30.559.10">
    <property type="entry name" value="Chloramphenicol acetyltransferase-like domain"/>
    <property type="match status" value="3"/>
</dbReference>
<dbReference type="FunFam" id="1.10.1200.10:FF:000016">
    <property type="entry name" value="Non-ribosomal peptide synthase"/>
    <property type="match status" value="3"/>
</dbReference>
<evidence type="ECO:0000256" key="2">
    <source>
        <dbReference type="ARBA" id="ARBA00022450"/>
    </source>
</evidence>
<reference evidence="5 6" key="1">
    <citation type="submission" date="2020-08" db="EMBL/GenBank/DDBJ databases">
        <title>Sequencing the genomes of 1000 actinobacteria strains.</title>
        <authorList>
            <person name="Klenk H.-P."/>
        </authorList>
    </citation>
    <scope>NUCLEOTIDE SEQUENCE [LARGE SCALE GENOMIC DNA]</scope>
    <source>
        <strain evidence="5 6">DSM 28967</strain>
    </source>
</reference>
<dbReference type="GO" id="GO:0072330">
    <property type="term" value="P:monocarboxylic acid biosynthetic process"/>
    <property type="evidence" value="ECO:0007669"/>
    <property type="project" value="UniProtKB-ARBA"/>
</dbReference>
<gene>
    <name evidence="5" type="ORF">HDA39_002353</name>
</gene>
<evidence type="ECO:0000313" key="5">
    <source>
        <dbReference type="EMBL" id="MBB5835619.1"/>
    </source>
</evidence>
<dbReference type="GO" id="GO:0008610">
    <property type="term" value="P:lipid biosynthetic process"/>
    <property type="evidence" value="ECO:0007669"/>
    <property type="project" value="UniProtKB-ARBA"/>
</dbReference>
<dbReference type="InterPro" id="IPR020845">
    <property type="entry name" value="AMP-binding_CS"/>
</dbReference>
<comment type="caution">
    <text evidence="5">The sequence shown here is derived from an EMBL/GenBank/DDBJ whole genome shotgun (WGS) entry which is preliminary data.</text>
</comment>
<dbReference type="FunFam" id="2.30.38.10:FF:000001">
    <property type="entry name" value="Non-ribosomal peptide synthetase PvdI"/>
    <property type="match status" value="2"/>
</dbReference>
<dbReference type="InterPro" id="IPR045851">
    <property type="entry name" value="AMP-bd_C_sf"/>
</dbReference>
<dbReference type="InterPro" id="IPR025110">
    <property type="entry name" value="AMP-bd_C"/>
</dbReference>
<dbReference type="GO" id="GO:0005829">
    <property type="term" value="C:cytosol"/>
    <property type="evidence" value="ECO:0007669"/>
    <property type="project" value="TreeGrafter"/>
</dbReference>
<dbReference type="Pfam" id="PF13193">
    <property type="entry name" value="AMP-binding_C"/>
    <property type="match status" value="3"/>
</dbReference>
<comment type="cofactor">
    <cofactor evidence="1">
        <name>pantetheine 4'-phosphate</name>
        <dbReference type="ChEBI" id="CHEBI:47942"/>
    </cofactor>
</comment>
<dbReference type="SUPFAM" id="SSF56801">
    <property type="entry name" value="Acetyl-CoA synthetase-like"/>
    <property type="match status" value="3"/>
</dbReference>
<dbReference type="Gene3D" id="1.10.1200.10">
    <property type="entry name" value="ACP-like"/>
    <property type="match status" value="2"/>
</dbReference>
<keyword evidence="6" id="KW-1185">Reference proteome</keyword>
<dbReference type="PROSITE" id="PS00455">
    <property type="entry name" value="AMP_BINDING"/>
    <property type="match status" value="3"/>
</dbReference>
<dbReference type="CDD" id="cd19540">
    <property type="entry name" value="LCL_NRPS-like"/>
    <property type="match status" value="2"/>
</dbReference>
<dbReference type="InterPro" id="IPR001242">
    <property type="entry name" value="Condensation_dom"/>
</dbReference>
<dbReference type="FunFam" id="3.40.50.980:FF:000001">
    <property type="entry name" value="Non-ribosomal peptide synthetase"/>
    <property type="match status" value="2"/>
</dbReference>
<feature type="domain" description="Carrier" evidence="4">
    <location>
        <begin position="969"/>
        <end position="1044"/>
    </location>
</feature>
<dbReference type="InterPro" id="IPR000873">
    <property type="entry name" value="AMP-dep_synth/lig_dom"/>
</dbReference>
<dbReference type="InterPro" id="IPR029058">
    <property type="entry name" value="AB_hydrolase_fold"/>
</dbReference>
<dbReference type="PANTHER" id="PTHR45527:SF1">
    <property type="entry name" value="FATTY ACID SYNTHASE"/>
    <property type="match status" value="1"/>
</dbReference>
<dbReference type="Pfam" id="PF00975">
    <property type="entry name" value="Thioesterase"/>
    <property type="match status" value="1"/>
</dbReference>
<dbReference type="PROSITE" id="PS50075">
    <property type="entry name" value="CARRIER"/>
    <property type="match status" value="3"/>
</dbReference>
<dbReference type="Gene3D" id="3.30.559.30">
    <property type="entry name" value="Nonribosomal peptide synthetase, condensation domain"/>
    <property type="match status" value="3"/>
</dbReference>
<evidence type="ECO:0000313" key="6">
    <source>
        <dbReference type="Proteomes" id="UP000549971"/>
    </source>
</evidence>
<dbReference type="Pfam" id="PF00501">
    <property type="entry name" value="AMP-binding"/>
    <property type="match status" value="3"/>
</dbReference>
<protein>
    <submittedName>
        <fullName evidence="5">Amino acid adenylation domain-containing protein</fullName>
    </submittedName>
</protein>
<dbReference type="InterPro" id="IPR009081">
    <property type="entry name" value="PP-bd_ACP"/>
</dbReference>
<dbReference type="PROSITE" id="PS00012">
    <property type="entry name" value="PHOSPHOPANTETHEINE"/>
    <property type="match status" value="2"/>
</dbReference>
<dbReference type="FunFam" id="3.30.559.10:FF:000012">
    <property type="entry name" value="Non-ribosomal peptide synthetase"/>
    <property type="match status" value="1"/>
</dbReference>
<dbReference type="InterPro" id="IPR006162">
    <property type="entry name" value="Ppantetheine_attach_site"/>
</dbReference>
<dbReference type="InterPro" id="IPR036736">
    <property type="entry name" value="ACP-like_sf"/>
</dbReference>
<sequence>MFSLREAIPLTAAQTGVWYAQRLDPDSPMFNIGQYLDIRGPVDAARLEQAIRQVITEAESVRARFGEVDGRPLQVIEPLGDWSLPIVDLSAEADPAEAARAWLDQDINTPLDPTGDRLFGAALLQLEDERFYLYQRIHHLLVDGYGATLLILRLARIYRALELGEEVEAAWYGALPELVADDLTYPDSEQYTTDGEFWRTTYGELPEATLLSEPAPMAHTFSQHTGQFGPAEAEELRIRARGLRTDWSMLAIAAMAAFLHRSTGDQEVVFGLPVMSRRSELQKTTPSMLSNVIPLKLRVTPATTFTELVAQTVTHARAALKRQRYRAEDLRRDLGLSREAALHGPTINILPFDPQMEFGSHDAAMHNLSVGPIDDLSVIVQGISASHGVRIDLAANPDRYSADDLQRHHGQFVSMLRALISTPDQQVGDVDLLTADERHQVVSGWNDTAASAPETTLPALFAEQCLKTPTGIAVSDERRSLTFGELDDESERLARTLVARGIGSGDVVATALPRSVETVVALLAVSKTGATYLPLDVSYPSERLALLIEDAAPALVVTDDATASLLPAGAPKHRLTRAQGDGGAESTAPAALTPPVLSELTGSAASDLTPPVPTDLAYLTYTSGSTGRPKPVAVEHRSLANLFASHQATIFADAVEATGREVLRVAHLAGVAFDAAWDPILWMLAGHELHIVPDDVRRDPEECVRYLAETGIDSVETTPSYVRQLLSAGALGNGGPTVWALGGEAVDSSLWTELGNAPGLVVYNFYGPTEATVDSVITRLTPEADQPSIGRPIGNVRAYVLDSSLQPAPVDQAGELYLAGAGVARGYDGRVELTAERFVANPYDAAGERMYRTGDLVRRTAGGDLEFLGRSDGQVKIRGFRIELGEVEAALNALDDVRQAAVVVSGERLIGYAVTAASGQQLREQLAQVLPNYLVPQRIVVLDELPLTAHGKLDKTALPADRADSTRRQPATDFEQTLCGIFADVLELPSVGVDDDFFALGGHSLLATRAVGRIREQLATDLSIRALFEAPTPALLAERLGISAADDRPPLRPAARPEQLPLSFAQQRLWFMHRLNPASADYHLPITLRLTGELDRAALQSALQQLVARHESLRTMVDDVDGEPYQHVLPQADVTLDIVSSTAEQLDDELTGLASAPFDLAHQLPIRPTLIQLAPHDHVLLLVVHHIAADGWSLEPLARDLAAAYSGAPTAPLTIQYADYALWQRELLGDEDDPKSRISSQLAHWRRALDELPAELALPADRPRPLTPSGAGGTVPIELPADLHARLAKLAADNGASLFMTLHAALAALLSKLGGGTDIPIGTPVAGRTERALDDLVGFFVSTLVLRADVSGDPTFQALLQRVRDADLTAFENQDVPFDRIVEELEPERIAGRNPLFQVMLSLQNTPAPVIELGDLQVAVHPPATTGAAKFDLSLDLTEQYDARHRPAGLVGGLEYNADLFDATTAQWIADCLGRLLNAVLEDPAGRLRELDLMTADERHHVLTDRHGPVRDVPALTVAELFAKQAAATPDRTAIVAADRSLTFQELSDRADRLASVLAARGAVAGKPVAVSLPRSADTVVALLAVLKTGAVYLPMDIEYPAERVAYMLADARPTVVISTSMIDALDTTAERVLLDDESTWTSAVPAYDGTPVRPADLAYLLYTSGSTGRPKGVAVEHRALVNLFHSHRAQVFGPDVLRVAHTAGVSFDASWDPILWMLDGHELHLLDDDVRRDPEALLAYVDEQKIDAMETTPSYVQHLLGLGLLGSDRHRPSVLALGGEAVDSRLWQELAAVDGLRAYNFYGPTECTVDSVVAEIRSGQVPVIGAAVQNLRTYVLDANLQPVPAGVAGELYLAGAGLARGYHQRPGLTTERFVADPYGDEPGTRMYRTGDLVRWNRDAVLEFLGRADDQVKIRGFRVELGEIEATLGSFRDVSAAAVVVHRPAEGPDRLAAYVVPAAGALLDPTQVRQKVARELPDYMVPAAVVVVPELPLTANGKLDRKRLPEPTTSGAGRKAGSAVEEQLCDLFAETLGADEVGPDDDFFALGGHSLLVTRLVSRIRARLGVDIAIRTVFEAPTPAALAARWPEHGSAPQVPLRPRVRPERVPLSFAQRRLWFLNSFENSGAGYHLPMALNLAGRLDRAALNAALNDVVSRHESLRTVFRTDDGVPYQEILSESAVELPVVSSDRAALPAAIRAAVARPFALDHELPLRATLYEVAADEHVLLLVVHHIATDGWSTAPLARDLAAAYSARSTGSEVSLPALPVQYADYALWQQEVLGDDADPDSVSRRQLDFWKVALDGVPEELALPYDHSRPVAPTRRAGLLPIDLPEELHRSLASIAAEHGVSLFMVLHAGLAALLSRLGGGTDVPIGSPVAGRTDDALDELVGFFVNTLVLRTDLSGDPTFAELLGRVRTSDLAAFEHQDVPFERVVEELSPARSLSRHPLFQVMLTLQNTPEATLTLPGLDVTVVEQDAAEAAKFDLSLSIAERNHLDGSPAGLSGTVEYDADLFERSTAQRLVGWLERLLTEAAASPRRRVGELELIAADEVETVLRTWNDTSRPLPSATIVEAFEALAGRDHELAVAAPDGSLDRGELNAAANRLARVLRAQGIGTGDTVGVALGRSTTTMVALLAVLKSGAAYLPVELSYPMDRIAHLLADAAPAAVITSEGVELPEETRRLDLDSSAVEASMAAQSGENLTDAERKSPLRPRHPAYVIYTSGSTGRPKGVVVEHRSLANLLQHHRTSVFAPAAEQLGVDRLKVALTAALAFDASWDPVLWMVAGHELHLIDDDVRRDAGALVEHLRDQRIDVIETTPSYLRQLRGAGLLDGARGPRVLALGGEAVDDALWSELRELDGVTCYNFYGPTESTVDSVVADLVDQIRPVIGRPVDNTRAYVLDSRLRPVPAGVPGELYLAGAGVARGYLNRSQLTSERFVADPFGDGGERMYRTGDLARWRDDATLEYFGRVDDQVKVRGFRVEPAEVEAALIALPGIDEAVVRVRDDKLVAYLVGETEDVRLALGRTLPDYMVPSAFVSVEKLPLTPNGKLDDRALPDVELAPATAGRGPRSPREDLLCKLFAEALGVERVGVDDNFFDLGGHSLLASSLISKVRTAFGVEMPIRRLFENPTVAGLVEGLDAVTEGGDLDVLLPLRIGGGRPPLFCIHPASGISWTYSGLLRHLAPDQPLYGLQSRKLSDPAYTPDSIEAIAADYVEQIRTVQPQGPYYLLGWSFGGNLAHEIAVQLQASGQEVGLLALLDAYPEAPADGLESATETQMFAALLHNQGLPVPEGQIDRARVLDVYRELGNPMGGLTEDQLGASVDAFVSQAVLMRDFVPLPYDGDLLFVTATADRQAGGPVPQDWLAAITGEIDEYPVDAAHARLTQPEALAEIGPLIARVLTERQEAAVQPLLDRSRAWTGTDDE</sequence>
<dbReference type="Gene3D" id="2.30.38.10">
    <property type="entry name" value="Luciferase, Domain 3"/>
    <property type="match status" value="3"/>
</dbReference>
<keyword evidence="2" id="KW-0596">Phosphopantetheine</keyword>
<dbReference type="SUPFAM" id="SSF52777">
    <property type="entry name" value="CoA-dependent acyltransferases"/>
    <property type="match status" value="6"/>
</dbReference>
<dbReference type="GO" id="GO:0009239">
    <property type="term" value="P:enterobactin biosynthetic process"/>
    <property type="evidence" value="ECO:0007669"/>
    <property type="project" value="TreeGrafter"/>
</dbReference>
<dbReference type="InterPro" id="IPR023213">
    <property type="entry name" value="CAT-like_dom_sf"/>
</dbReference>
<evidence type="ECO:0000259" key="4">
    <source>
        <dbReference type="PROSITE" id="PS50075"/>
    </source>
</evidence>
<dbReference type="PANTHER" id="PTHR45527">
    <property type="entry name" value="NONRIBOSOMAL PEPTIDE SYNTHETASE"/>
    <property type="match status" value="1"/>
</dbReference>
<dbReference type="FunFam" id="3.30.300.30:FF:000010">
    <property type="entry name" value="Enterobactin synthetase component F"/>
    <property type="match status" value="1"/>
</dbReference>
<name>A0A7W9MTF4_9ACTN</name>
<dbReference type="SUPFAM" id="SSF47336">
    <property type="entry name" value="ACP-like"/>
    <property type="match status" value="3"/>
</dbReference>
<dbReference type="InterPro" id="IPR010071">
    <property type="entry name" value="AA_adenyl_dom"/>
</dbReference>
<dbReference type="GO" id="GO:0043041">
    <property type="term" value="P:amino acid activation for nonribosomal peptide biosynthetic process"/>
    <property type="evidence" value="ECO:0007669"/>
    <property type="project" value="TreeGrafter"/>
</dbReference>
<dbReference type="Pfam" id="PF00668">
    <property type="entry name" value="Condensation"/>
    <property type="match status" value="3"/>
</dbReference>
<dbReference type="SUPFAM" id="SSF53474">
    <property type="entry name" value="alpha/beta-Hydrolases"/>
    <property type="match status" value="1"/>
</dbReference>
<dbReference type="EMBL" id="JACHMY010000001">
    <property type="protein sequence ID" value="MBB5835619.1"/>
    <property type="molecule type" value="Genomic_DNA"/>
</dbReference>
<dbReference type="Gene3D" id="3.40.50.980">
    <property type="match status" value="6"/>
</dbReference>
<dbReference type="SMART" id="SM00823">
    <property type="entry name" value="PKS_PP"/>
    <property type="match status" value="3"/>
</dbReference>
<organism evidence="5 6">
    <name type="scientific">Kribbella italica</name>
    <dbReference type="NCBI Taxonomy" id="1540520"/>
    <lineage>
        <taxon>Bacteria</taxon>
        <taxon>Bacillati</taxon>
        <taxon>Actinomycetota</taxon>
        <taxon>Actinomycetes</taxon>
        <taxon>Propionibacteriales</taxon>
        <taxon>Kribbellaceae</taxon>
        <taxon>Kribbella</taxon>
    </lineage>
</organism>
<dbReference type="Gene3D" id="3.30.300.30">
    <property type="match status" value="3"/>
</dbReference>
<proteinExistence type="predicted"/>
<dbReference type="Proteomes" id="UP000549971">
    <property type="component" value="Unassembled WGS sequence"/>
</dbReference>
<dbReference type="InterPro" id="IPR001031">
    <property type="entry name" value="Thioesterase"/>
</dbReference>
<feature type="domain" description="Carrier" evidence="4">
    <location>
        <begin position="3069"/>
        <end position="3144"/>
    </location>
</feature>
<evidence type="ECO:0000256" key="1">
    <source>
        <dbReference type="ARBA" id="ARBA00001957"/>
    </source>
</evidence>
<dbReference type="Pfam" id="PF00550">
    <property type="entry name" value="PP-binding"/>
    <property type="match status" value="3"/>
</dbReference>
<evidence type="ECO:0000256" key="3">
    <source>
        <dbReference type="ARBA" id="ARBA00022553"/>
    </source>
</evidence>
<feature type="domain" description="Carrier" evidence="4">
    <location>
        <begin position="2015"/>
        <end position="2090"/>
    </location>
</feature>
<dbReference type="GO" id="GO:0047527">
    <property type="term" value="F:2,3-dihydroxybenzoate-serine ligase activity"/>
    <property type="evidence" value="ECO:0007669"/>
    <property type="project" value="TreeGrafter"/>
</dbReference>
<dbReference type="GO" id="GO:0031177">
    <property type="term" value="F:phosphopantetheine binding"/>
    <property type="evidence" value="ECO:0007669"/>
    <property type="project" value="InterPro"/>
</dbReference>
<keyword evidence="3" id="KW-0597">Phosphoprotein</keyword>
<accession>A0A7W9MTF4</accession>
<dbReference type="RefSeq" id="WP_202892959.1">
    <property type="nucleotide sequence ID" value="NZ_JACHMY010000001.1"/>
</dbReference>
<dbReference type="InterPro" id="IPR020806">
    <property type="entry name" value="PKS_PP-bd"/>
</dbReference>
<dbReference type="CDD" id="cd05930">
    <property type="entry name" value="A_NRPS"/>
    <property type="match status" value="3"/>
</dbReference>
<dbReference type="GO" id="GO:0009366">
    <property type="term" value="C:enterobactin synthetase complex"/>
    <property type="evidence" value="ECO:0007669"/>
    <property type="project" value="TreeGrafter"/>
</dbReference>